<sequence>MNLNELPRSQTMRAVNALRDLIFTGALPAGSSYLESELADRLFMSRTPIREAGLILEAQGLVDVRPRRGMRVKSLSVADVEDIYDILIALEARASEQVANKHYSVRELIILADAVEDMAGAVARGDRVAWAETDEAFCTELLRLSGNERLASIAATCTDQLRRIHMMTMHLRPLPDPSDLGHAAHYRALAQGDIETALAVHRAYRQRSKEVVSLILEQFALKQF</sequence>
<comment type="caution">
    <text evidence="5">The sequence shown here is derived from an EMBL/GenBank/DDBJ whole genome shotgun (WGS) entry which is preliminary data.</text>
</comment>
<dbReference type="InterPro" id="IPR008920">
    <property type="entry name" value="TF_FadR/GntR_C"/>
</dbReference>
<dbReference type="GO" id="GO:0003700">
    <property type="term" value="F:DNA-binding transcription factor activity"/>
    <property type="evidence" value="ECO:0007669"/>
    <property type="project" value="InterPro"/>
</dbReference>
<protein>
    <submittedName>
        <fullName evidence="5">GntR family transcriptional regulator</fullName>
    </submittedName>
</protein>
<dbReference type="InterPro" id="IPR036388">
    <property type="entry name" value="WH-like_DNA-bd_sf"/>
</dbReference>
<dbReference type="InterPro" id="IPR036390">
    <property type="entry name" value="WH_DNA-bd_sf"/>
</dbReference>
<dbReference type="CDD" id="cd07377">
    <property type="entry name" value="WHTH_GntR"/>
    <property type="match status" value="1"/>
</dbReference>
<gene>
    <name evidence="5" type="ORF">C0081_06965</name>
</gene>
<keyword evidence="1" id="KW-0805">Transcription regulation</keyword>
<name>A0A2N5XU16_9HYPH</name>
<dbReference type="GO" id="GO:0003677">
    <property type="term" value="F:DNA binding"/>
    <property type="evidence" value="ECO:0007669"/>
    <property type="project" value="UniProtKB-KW"/>
</dbReference>
<dbReference type="Pfam" id="PF07729">
    <property type="entry name" value="FCD"/>
    <property type="match status" value="1"/>
</dbReference>
<dbReference type="PANTHER" id="PTHR43537:SF44">
    <property type="entry name" value="GNTR FAMILY REGULATORY PROTEIN"/>
    <property type="match status" value="1"/>
</dbReference>
<evidence type="ECO:0000256" key="2">
    <source>
        <dbReference type="ARBA" id="ARBA00023125"/>
    </source>
</evidence>
<dbReference type="Gene3D" id="1.20.120.530">
    <property type="entry name" value="GntR ligand-binding domain-like"/>
    <property type="match status" value="1"/>
</dbReference>
<keyword evidence="2" id="KW-0238">DNA-binding</keyword>
<dbReference type="SMART" id="SM00345">
    <property type="entry name" value="HTH_GNTR"/>
    <property type="match status" value="1"/>
</dbReference>
<keyword evidence="3" id="KW-0804">Transcription</keyword>
<dbReference type="SUPFAM" id="SSF48008">
    <property type="entry name" value="GntR ligand-binding domain-like"/>
    <property type="match status" value="1"/>
</dbReference>
<dbReference type="InterPro" id="IPR011711">
    <property type="entry name" value="GntR_C"/>
</dbReference>
<dbReference type="AlphaFoldDB" id="A0A2N5XU16"/>
<dbReference type="PANTHER" id="PTHR43537">
    <property type="entry name" value="TRANSCRIPTIONAL REGULATOR, GNTR FAMILY"/>
    <property type="match status" value="1"/>
</dbReference>
<dbReference type="PROSITE" id="PS50949">
    <property type="entry name" value="HTH_GNTR"/>
    <property type="match status" value="1"/>
</dbReference>
<evidence type="ECO:0000313" key="6">
    <source>
        <dbReference type="Proteomes" id="UP000234881"/>
    </source>
</evidence>
<dbReference type="Pfam" id="PF00392">
    <property type="entry name" value="GntR"/>
    <property type="match status" value="1"/>
</dbReference>
<dbReference type="InterPro" id="IPR000524">
    <property type="entry name" value="Tscrpt_reg_HTH_GntR"/>
</dbReference>
<evidence type="ECO:0000256" key="1">
    <source>
        <dbReference type="ARBA" id="ARBA00023015"/>
    </source>
</evidence>
<evidence type="ECO:0000313" key="5">
    <source>
        <dbReference type="EMBL" id="PLW78003.1"/>
    </source>
</evidence>
<organism evidence="5 6">
    <name type="scientific">Cohaesibacter celericrescens</name>
    <dbReference type="NCBI Taxonomy" id="2067669"/>
    <lineage>
        <taxon>Bacteria</taxon>
        <taxon>Pseudomonadati</taxon>
        <taxon>Pseudomonadota</taxon>
        <taxon>Alphaproteobacteria</taxon>
        <taxon>Hyphomicrobiales</taxon>
        <taxon>Cohaesibacteraceae</taxon>
    </lineage>
</organism>
<dbReference type="Gene3D" id="1.10.10.10">
    <property type="entry name" value="Winged helix-like DNA-binding domain superfamily/Winged helix DNA-binding domain"/>
    <property type="match status" value="1"/>
</dbReference>
<dbReference type="Proteomes" id="UP000234881">
    <property type="component" value="Unassembled WGS sequence"/>
</dbReference>
<evidence type="ECO:0000256" key="3">
    <source>
        <dbReference type="ARBA" id="ARBA00023163"/>
    </source>
</evidence>
<feature type="domain" description="HTH gntR-type" evidence="4">
    <location>
        <begin position="8"/>
        <end position="75"/>
    </location>
</feature>
<dbReference type="RefSeq" id="WP_101533093.1">
    <property type="nucleotide sequence ID" value="NZ_JBFHIU010000128.1"/>
</dbReference>
<reference evidence="5 6" key="1">
    <citation type="submission" date="2018-01" db="EMBL/GenBank/DDBJ databases">
        <title>The draft genome sequence of Cohaesibacter sp. H1304.</title>
        <authorList>
            <person name="Wang N.-N."/>
            <person name="Du Z.-J."/>
        </authorList>
    </citation>
    <scope>NUCLEOTIDE SEQUENCE [LARGE SCALE GENOMIC DNA]</scope>
    <source>
        <strain evidence="5 6">H1304</strain>
    </source>
</reference>
<dbReference type="OrthoDB" id="8114900at2"/>
<keyword evidence="6" id="KW-1185">Reference proteome</keyword>
<proteinExistence type="predicted"/>
<dbReference type="SUPFAM" id="SSF46785">
    <property type="entry name" value="Winged helix' DNA-binding domain"/>
    <property type="match status" value="1"/>
</dbReference>
<accession>A0A2N5XU16</accession>
<evidence type="ECO:0000259" key="4">
    <source>
        <dbReference type="PROSITE" id="PS50949"/>
    </source>
</evidence>
<dbReference type="EMBL" id="PKUQ01000012">
    <property type="protein sequence ID" value="PLW78003.1"/>
    <property type="molecule type" value="Genomic_DNA"/>
</dbReference>